<evidence type="ECO:0000259" key="1">
    <source>
        <dbReference type="Pfam" id="PF09019"/>
    </source>
</evidence>
<protein>
    <recommendedName>
        <fullName evidence="4">Restriction endonuclease type II EcoRII C-terminal domain-containing protein</fullName>
    </recommendedName>
</protein>
<name>A0A0F9W9V8_9ZZZZ</name>
<dbReference type="Pfam" id="PF09217">
    <property type="entry name" value="EcoRII-N"/>
    <property type="match status" value="1"/>
</dbReference>
<dbReference type="InterPro" id="IPR015300">
    <property type="entry name" value="DNA-bd_pseudobarrel_sf"/>
</dbReference>
<dbReference type="SUPFAM" id="SSF101936">
    <property type="entry name" value="DNA-binding pseudobarrel domain"/>
    <property type="match status" value="1"/>
</dbReference>
<dbReference type="InterPro" id="IPR023372">
    <property type="entry name" value="Rest_endonuc_II_EcoRII_N"/>
</dbReference>
<feature type="domain" description="Restriction endonuclease type II EcoRII N-terminal" evidence="2">
    <location>
        <begin position="17"/>
        <end position="172"/>
    </location>
</feature>
<dbReference type="GO" id="GO:0009036">
    <property type="term" value="F:type II site-specific deoxyribonuclease activity"/>
    <property type="evidence" value="ECO:0007669"/>
    <property type="project" value="InterPro"/>
</dbReference>
<evidence type="ECO:0000313" key="3">
    <source>
        <dbReference type="EMBL" id="KKN82486.1"/>
    </source>
</evidence>
<dbReference type="GO" id="GO:0003677">
    <property type="term" value="F:DNA binding"/>
    <property type="evidence" value="ECO:0007669"/>
    <property type="project" value="InterPro"/>
</dbReference>
<dbReference type="Gene3D" id="2.40.330.10">
    <property type="entry name" value="DNA-binding pseudobarrel domain"/>
    <property type="match status" value="1"/>
</dbReference>
<sequence length="419" mass="47459">MPVMPIEEWIEEHSSEGDAIWYVKRLSGNDTGLTGGHQVGIYVPRPIAFELFPAIDTVDKKNPRQNFDLMIDSHPASDVSQAKVVAIYYNARRVPGETGTRNEVRITRFGGRQSPFQDVDNTSALTALVFRAGKDGQVRANAWVCESVEEEDAIEGLVGPIDPGKAVRWSRQQPVGPLFGRLTRGTAPAAPVGRMSREEIPAAWINNFPSGQEIVDKTVELFPGTGLDPDKRLVRRRDVEWEIFQSIERAGSMETVARGFEQFEEFLKFANSVMQRRKSRSGNSLEFHVRHILGEEGLVEGVDFSFNARIEGGKKPDFLFPNKGRYEDPEHPATELRILAAKTTLRDRWRQIMREADRIPLKHAITLQEGLSDNQFREMREAGLQLVVPVPLWSKYPQGIRDELWSLERFIAEARALRK</sequence>
<dbReference type="InterPro" id="IPR011335">
    <property type="entry name" value="Restrct_endonuc-II-like"/>
</dbReference>
<dbReference type="Pfam" id="PF09019">
    <property type="entry name" value="EcoRII-C"/>
    <property type="match status" value="1"/>
</dbReference>
<dbReference type="GO" id="GO:0009307">
    <property type="term" value="P:DNA restriction-modification system"/>
    <property type="evidence" value="ECO:0007669"/>
    <property type="project" value="InterPro"/>
</dbReference>
<gene>
    <name evidence="3" type="ORF">LCGC14_0309080</name>
</gene>
<comment type="caution">
    <text evidence="3">The sequence shown here is derived from an EMBL/GenBank/DDBJ whole genome shotgun (WGS) entry which is preliminary data.</text>
</comment>
<dbReference type="Gene3D" id="3.40.91.80">
    <property type="match status" value="1"/>
</dbReference>
<dbReference type="EMBL" id="LAZR01000200">
    <property type="protein sequence ID" value="KKN82486.1"/>
    <property type="molecule type" value="Genomic_DNA"/>
</dbReference>
<proteinExistence type="predicted"/>
<dbReference type="SUPFAM" id="SSF52980">
    <property type="entry name" value="Restriction endonuclease-like"/>
    <property type="match status" value="1"/>
</dbReference>
<accession>A0A0F9W9V8</accession>
<dbReference type="AlphaFoldDB" id="A0A0F9W9V8"/>
<dbReference type="InterPro" id="IPR015109">
    <property type="entry name" value="Restrct_endonuc_II_EcoRII_C"/>
</dbReference>
<organism evidence="3">
    <name type="scientific">marine sediment metagenome</name>
    <dbReference type="NCBI Taxonomy" id="412755"/>
    <lineage>
        <taxon>unclassified sequences</taxon>
        <taxon>metagenomes</taxon>
        <taxon>ecological metagenomes</taxon>
    </lineage>
</organism>
<evidence type="ECO:0000259" key="2">
    <source>
        <dbReference type="Pfam" id="PF09217"/>
    </source>
</evidence>
<reference evidence="3" key="1">
    <citation type="journal article" date="2015" name="Nature">
        <title>Complex archaea that bridge the gap between prokaryotes and eukaryotes.</title>
        <authorList>
            <person name="Spang A."/>
            <person name="Saw J.H."/>
            <person name="Jorgensen S.L."/>
            <person name="Zaremba-Niedzwiedzka K."/>
            <person name="Martijn J."/>
            <person name="Lind A.E."/>
            <person name="van Eijk R."/>
            <person name="Schleper C."/>
            <person name="Guy L."/>
            <person name="Ettema T.J."/>
        </authorList>
    </citation>
    <scope>NUCLEOTIDE SEQUENCE</scope>
</reference>
<feature type="domain" description="Restriction endonuclease type II EcoRII C-terminal" evidence="1">
    <location>
        <begin position="244"/>
        <end position="411"/>
    </location>
</feature>
<evidence type="ECO:0008006" key="4">
    <source>
        <dbReference type="Google" id="ProtNLM"/>
    </source>
</evidence>
<dbReference type="InterPro" id="IPR038365">
    <property type="entry name" value="EcoRII_C_sf"/>
</dbReference>